<evidence type="ECO:0000313" key="3">
    <source>
        <dbReference type="Proteomes" id="UP000009192"/>
    </source>
</evidence>
<dbReference type="FunCoup" id="A0A0Q9XDJ8">
    <property type="interactions" value="4"/>
</dbReference>
<dbReference type="KEGG" id="dmo:Dmoj_GI25552"/>
<gene>
    <name evidence="2" type="primary">Dmoj\GI25552</name>
    <name evidence="2" type="ORF">Dmoj_GI25552</name>
</gene>
<organism evidence="2 3">
    <name type="scientific">Drosophila mojavensis</name>
    <name type="common">Fruit fly</name>
    <dbReference type="NCBI Taxonomy" id="7230"/>
    <lineage>
        <taxon>Eukaryota</taxon>
        <taxon>Metazoa</taxon>
        <taxon>Ecdysozoa</taxon>
        <taxon>Arthropoda</taxon>
        <taxon>Hexapoda</taxon>
        <taxon>Insecta</taxon>
        <taxon>Pterygota</taxon>
        <taxon>Neoptera</taxon>
        <taxon>Endopterygota</taxon>
        <taxon>Diptera</taxon>
        <taxon>Brachycera</taxon>
        <taxon>Muscomorpha</taxon>
        <taxon>Ephydroidea</taxon>
        <taxon>Drosophilidae</taxon>
        <taxon>Drosophila</taxon>
    </lineage>
</organism>
<keyword evidence="3" id="KW-1185">Reference proteome</keyword>
<feature type="region of interest" description="Disordered" evidence="1">
    <location>
        <begin position="1"/>
        <end position="26"/>
    </location>
</feature>
<protein>
    <submittedName>
        <fullName evidence="2">Uncharacterized protein</fullName>
    </submittedName>
</protein>
<sequence length="57" mass="5827">MGGCCSNRKSVDLPTVPPAPAKQRTTTLPDFPIVANNNSGISSLGAGGVTNRALEED</sequence>
<dbReference type="InParanoid" id="A0A0Q9XDJ8"/>
<evidence type="ECO:0000256" key="1">
    <source>
        <dbReference type="SAM" id="MobiDB-lite"/>
    </source>
</evidence>
<reference evidence="2 3" key="1">
    <citation type="journal article" date="2007" name="Nature">
        <title>Evolution of genes and genomes on the Drosophila phylogeny.</title>
        <authorList>
            <consortium name="Drosophila 12 Genomes Consortium"/>
            <person name="Clark A.G."/>
            <person name="Eisen M.B."/>
            <person name="Smith D.R."/>
            <person name="Bergman C.M."/>
            <person name="Oliver B."/>
            <person name="Markow T.A."/>
            <person name="Kaufman T.C."/>
            <person name="Kellis M."/>
            <person name="Gelbart W."/>
            <person name="Iyer V.N."/>
            <person name="Pollard D.A."/>
            <person name="Sackton T.B."/>
            <person name="Larracuente A.M."/>
            <person name="Singh N.D."/>
            <person name="Abad J.P."/>
            <person name="Abt D.N."/>
            <person name="Adryan B."/>
            <person name="Aguade M."/>
            <person name="Akashi H."/>
            <person name="Anderson W.W."/>
            <person name="Aquadro C.F."/>
            <person name="Ardell D.H."/>
            <person name="Arguello R."/>
            <person name="Artieri C.G."/>
            <person name="Barbash D.A."/>
            <person name="Barker D."/>
            <person name="Barsanti P."/>
            <person name="Batterham P."/>
            <person name="Batzoglou S."/>
            <person name="Begun D."/>
            <person name="Bhutkar A."/>
            <person name="Blanco E."/>
            <person name="Bosak S.A."/>
            <person name="Bradley R.K."/>
            <person name="Brand A.D."/>
            <person name="Brent M.R."/>
            <person name="Brooks A.N."/>
            <person name="Brown R.H."/>
            <person name="Butlin R.K."/>
            <person name="Caggese C."/>
            <person name="Calvi B.R."/>
            <person name="Bernardo de Carvalho A."/>
            <person name="Caspi A."/>
            <person name="Castrezana S."/>
            <person name="Celniker S.E."/>
            <person name="Chang J.L."/>
            <person name="Chapple C."/>
            <person name="Chatterji S."/>
            <person name="Chinwalla A."/>
            <person name="Civetta A."/>
            <person name="Clifton S.W."/>
            <person name="Comeron J.M."/>
            <person name="Costello J.C."/>
            <person name="Coyne J.A."/>
            <person name="Daub J."/>
            <person name="David R.G."/>
            <person name="Delcher A.L."/>
            <person name="Delehaunty K."/>
            <person name="Do C.B."/>
            <person name="Ebling H."/>
            <person name="Edwards K."/>
            <person name="Eickbush T."/>
            <person name="Evans J.D."/>
            <person name="Filipski A."/>
            <person name="Findeiss S."/>
            <person name="Freyhult E."/>
            <person name="Fulton L."/>
            <person name="Fulton R."/>
            <person name="Garcia A.C."/>
            <person name="Gardiner A."/>
            <person name="Garfield D.A."/>
            <person name="Garvin B.E."/>
            <person name="Gibson G."/>
            <person name="Gilbert D."/>
            <person name="Gnerre S."/>
            <person name="Godfrey J."/>
            <person name="Good R."/>
            <person name="Gotea V."/>
            <person name="Gravely B."/>
            <person name="Greenberg A.J."/>
            <person name="Griffiths-Jones S."/>
            <person name="Gross S."/>
            <person name="Guigo R."/>
            <person name="Gustafson E.A."/>
            <person name="Haerty W."/>
            <person name="Hahn M.W."/>
            <person name="Halligan D.L."/>
            <person name="Halpern A.L."/>
            <person name="Halter G.M."/>
            <person name="Han M.V."/>
            <person name="Heger A."/>
            <person name="Hillier L."/>
            <person name="Hinrichs A.S."/>
            <person name="Holmes I."/>
            <person name="Hoskins R.A."/>
            <person name="Hubisz M.J."/>
            <person name="Hultmark D."/>
            <person name="Huntley M.A."/>
            <person name="Jaffe D.B."/>
            <person name="Jagadeeshan S."/>
            <person name="Jeck W.R."/>
            <person name="Johnson J."/>
            <person name="Jones C.D."/>
            <person name="Jordan W.C."/>
            <person name="Karpen G.H."/>
            <person name="Kataoka E."/>
            <person name="Keightley P.D."/>
            <person name="Kheradpour P."/>
            <person name="Kirkness E.F."/>
            <person name="Koerich L.B."/>
            <person name="Kristiansen K."/>
            <person name="Kudrna D."/>
            <person name="Kulathinal R.J."/>
            <person name="Kumar S."/>
            <person name="Kwok R."/>
            <person name="Lander E."/>
            <person name="Langley C.H."/>
            <person name="Lapoint R."/>
            <person name="Lazzaro B.P."/>
            <person name="Lee S.J."/>
            <person name="Levesque L."/>
            <person name="Li R."/>
            <person name="Lin C.F."/>
            <person name="Lin M.F."/>
            <person name="Lindblad-Toh K."/>
            <person name="Llopart A."/>
            <person name="Long M."/>
            <person name="Low L."/>
            <person name="Lozovsky E."/>
            <person name="Lu J."/>
            <person name="Luo M."/>
            <person name="Machado C.A."/>
            <person name="Makalowski W."/>
            <person name="Marzo M."/>
            <person name="Matsuda M."/>
            <person name="Matzkin L."/>
            <person name="McAllister B."/>
            <person name="McBride C.S."/>
            <person name="McKernan B."/>
            <person name="McKernan K."/>
            <person name="Mendez-Lago M."/>
            <person name="Minx P."/>
            <person name="Mollenhauer M.U."/>
            <person name="Montooth K."/>
            <person name="Mount S.M."/>
            <person name="Mu X."/>
            <person name="Myers E."/>
            <person name="Negre B."/>
            <person name="Newfeld S."/>
            <person name="Nielsen R."/>
            <person name="Noor M.A."/>
            <person name="O'Grady P."/>
            <person name="Pachter L."/>
            <person name="Papaceit M."/>
            <person name="Parisi M.J."/>
            <person name="Parisi M."/>
            <person name="Parts L."/>
            <person name="Pedersen J.S."/>
            <person name="Pesole G."/>
            <person name="Phillippy A.M."/>
            <person name="Ponting C.P."/>
            <person name="Pop M."/>
            <person name="Porcelli D."/>
            <person name="Powell J.R."/>
            <person name="Prohaska S."/>
            <person name="Pruitt K."/>
            <person name="Puig M."/>
            <person name="Quesneville H."/>
            <person name="Ram K.R."/>
            <person name="Rand D."/>
            <person name="Rasmussen M.D."/>
            <person name="Reed L.K."/>
            <person name="Reenan R."/>
            <person name="Reily A."/>
            <person name="Remington K.A."/>
            <person name="Rieger T.T."/>
            <person name="Ritchie M.G."/>
            <person name="Robin C."/>
            <person name="Rogers Y.H."/>
            <person name="Rohde C."/>
            <person name="Rozas J."/>
            <person name="Rubenfield M.J."/>
            <person name="Ruiz A."/>
            <person name="Russo S."/>
            <person name="Salzberg S.L."/>
            <person name="Sanchez-Gracia A."/>
            <person name="Saranga D.J."/>
            <person name="Sato H."/>
            <person name="Schaeffer S.W."/>
            <person name="Schatz M.C."/>
            <person name="Schlenke T."/>
            <person name="Schwartz R."/>
            <person name="Segarra C."/>
            <person name="Singh R.S."/>
            <person name="Sirot L."/>
            <person name="Sirota M."/>
            <person name="Sisneros N.B."/>
            <person name="Smith C.D."/>
            <person name="Smith T.F."/>
            <person name="Spieth J."/>
            <person name="Stage D.E."/>
            <person name="Stark A."/>
            <person name="Stephan W."/>
            <person name="Strausberg R.L."/>
            <person name="Strempel S."/>
            <person name="Sturgill D."/>
            <person name="Sutton G."/>
            <person name="Sutton G.G."/>
            <person name="Tao W."/>
            <person name="Teichmann S."/>
            <person name="Tobari Y.N."/>
            <person name="Tomimura Y."/>
            <person name="Tsolas J.M."/>
            <person name="Valente V.L."/>
            <person name="Venter E."/>
            <person name="Venter J.C."/>
            <person name="Vicario S."/>
            <person name="Vieira F.G."/>
            <person name="Vilella A.J."/>
            <person name="Villasante A."/>
            <person name="Walenz B."/>
            <person name="Wang J."/>
            <person name="Wasserman M."/>
            <person name="Watts T."/>
            <person name="Wilson D."/>
            <person name="Wilson R.K."/>
            <person name="Wing R.A."/>
            <person name="Wolfner M.F."/>
            <person name="Wong A."/>
            <person name="Wong G.K."/>
            <person name="Wu C.I."/>
            <person name="Wu G."/>
            <person name="Yamamoto D."/>
            <person name="Yang H.P."/>
            <person name="Yang S.P."/>
            <person name="Yorke J.A."/>
            <person name="Yoshida K."/>
            <person name="Zdobnov E."/>
            <person name="Zhang P."/>
            <person name="Zhang Y."/>
            <person name="Zimin A.V."/>
            <person name="Baldwin J."/>
            <person name="Abdouelleil A."/>
            <person name="Abdulkadir J."/>
            <person name="Abebe A."/>
            <person name="Abera B."/>
            <person name="Abreu J."/>
            <person name="Acer S.C."/>
            <person name="Aftuck L."/>
            <person name="Alexander A."/>
            <person name="An P."/>
            <person name="Anderson E."/>
            <person name="Anderson S."/>
            <person name="Arachi H."/>
            <person name="Azer M."/>
            <person name="Bachantsang P."/>
            <person name="Barry A."/>
            <person name="Bayul T."/>
            <person name="Berlin A."/>
            <person name="Bessette D."/>
            <person name="Bloom T."/>
            <person name="Blye J."/>
            <person name="Boguslavskiy L."/>
            <person name="Bonnet C."/>
            <person name="Boukhgalter B."/>
            <person name="Bourzgui I."/>
            <person name="Brown A."/>
            <person name="Cahill P."/>
            <person name="Channer S."/>
            <person name="Cheshatsang Y."/>
            <person name="Chuda L."/>
            <person name="Citroen M."/>
            <person name="Collymore A."/>
            <person name="Cooke P."/>
            <person name="Costello M."/>
            <person name="D'Aco K."/>
            <person name="Daza R."/>
            <person name="De Haan G."/>
            <person name="DeGray S."/>
            <person name="DeMaso C."/>
            <person name="Dhargay N."/>
            <person name="Dooley K."/>
            <person name="Dooley E."/>
            <person name="Doricent M."/>
            <person name="Dorje P."/>
            <person name="Dorjee K."/>
            <person name="Dupes A."/>
            <person name="Elong R."/>
            <person name="Falk J."/>
            <person name="Farina A."/>
            <person name="Faro S."/>
            <person name="Ferguson D."/>
            <person name="Fisher S."/>
            <person name="Foley C.D."/>
            <person name="Franke A."/>
            <person name="Friedrich D."/>
            <person name="Gadbois L."/>
            <person name="Gearin G."/>
            <person name="Gearin C.R."/>
            <person name="Giannoukos G."/>
            <person name="Goode T."/>
            <person name="Graham J."/>
            <person name="Grandbois E."/>
            <person name="Grewal S."/>
            <person name="Gyaltsen K."/>
            <person name="Hafez N."/>
            <person name="Hagos B."/>
            <person name="Hall J."/>
            <person name="Henson C."/>
            <person name="Hollinger A."/>
            <person name="Honan T."/>
            <person name="Huard M.D."/>
            <person name="Hughes L."/>
            <person name="Hurhula B."/>
            <person name="Husby M.E."/>
            <person name="Kamat A."/>
            <person name="Kanga B."/>
            <person name="Kashin S."/>
            <person name="Khazanovich D."/>
            <person name="Kisner P."/>
            <person name="Lance K."/>
            <person name="Lara M."/>
            <person name="Lee W."/>
            <person name="Lennon N."/>
            <person name="Letendre F."/>
            <person name="LeVine R."/>
            <person name="Lipovsky A."/>
            <person name="Liu X."/>
            <person name="Liu J."/>
            <person name="Liu S."/>
            <person name="Lokyitsang T."/>
            <person name="Lokyitsang Y."/>
            <person name="Lubonja R."/>
            <person name="Lui A."/>
            <person name="MacDonald P."/>
            <person name="Magnisalis V."/>
            <person name="Maru K."/>
            <person name="Matthews C."/>
            <person name="McCusker W."/>
            <person name="McDonough S."/>
            <person name="Mehta T."/>
            <person name="Meldrim J."/>
            <person name="Meneus L."/>
            <person name="Mihai O."/>
            <person name="Mihalev A."/>
            <person name="Mihova T."/>
            <person name="Mittelman R."/>
            <person name="Mlenga V."/>
            <person name="Montmayeur A."/>
            <person name="Mulrain L."/>
            <person name="Navidi A."/>
            <person name="Naylor J."/>
            <person name="Negash T."/>
            <person name="Nguyen T."/>
            <person name="Nguyen N."/>
            <person name="Nicol R."/>
            <person name="Norbu C."/>
            <person name="Norbu N."/>
            <person name="Novod N."/>
            <person name="O'Neill B."/>
            <person name="Osman S."/>
            <person name="Markiewicz E."/>
            <person name="Oyono O.L."/>
            <person name="Patti C."/>
            <person name="Phunkhang P."/>
            <person name="Pierre F."/>
            <person name="Priest M."/>
            <person name="Raghuraman S."/>
            <person name="Rege F."/>
            <person name="Reyes R."/>
            <person name="Rise C."/>
            <person name="Rogov P."/>
            <person name="Ross K."/>
            <person name="Ryan E."/>
            <person name="Settipalli S."/>
            <person name="Shea T."/>
            <person name="Sherpa N."/>
            <person name="Shi L."/>
            <person name="Shih D."/>
            <person name="Sparrow T."/>
            <person name="Spaulding J."/>
            <person name="Stalker J."/>
            <person name="Stange-Thomann N."/>
            <person name="Stavropoulos S."/>
            <person name="Stone C."/>
            <person name="Strader C."/>
            <person name="Tesfaye S."/>
            <person name="Thomson T."/>
            <person name="Thoulutsang Y."/>
            <person name="Thoulutsang D."/>
            <person name="Topham K."/>
            <person name="Topping I."/>
            <person name="Tsamla T."/>
            <person name="Vassiliev H."/>
            <person name="Vo A."/>
            <person name="Wangchuk T."/>
            <person name="Wangdi T."/>
            <person name="Weiand M."/>
            <person name="Wilkinson J."/>
            <person name="Wilson A."/>
            <person name="Yadav S."/>
            <person name="Young G."/>
            <person name="Yu Q."/>
            <person name="Zembek L."/>
            <person name="Zhong D."/>
            <person name="Zimmer A."/>
            <person name="Zwirko Z."/>
            <person name="Jaffe D.B."/>
            <person name="Alvarez P."/>
            <person name="Brockman W."/>
            <person name="Butler J."/>
            <person name="Chin C."/>
            <person name="Gnerre S."/>
            <person name="Grabherr M."/>
            <person name="Kleber M."/>
            <person name="Mauceli E."/>
            <person name="MacCallum I."/>
        </authorList>
    </citation>
    <scope>NUCLEOTIDE SEQUENCE [LARGE SCALE GENOMIC DNA]</scope>
    <source>
        <strain evidence="3">Tucson 15081-1352.22</strain>
    </source>
</reference>
<dbReference type="AlphaFoldDB" id="A0A0Q9XDJ8"/>
<name>A0A0Q9XDJ8_DROMO</name>
<accession>A0A0Q9XDJ8</accession>
<dbReference type="Proteomes" id="UP000009192">
    <property type="component" value="Unassembled WGS sequence"/>
</dbReference>
<dbReference type="EMBL" id="CH933806">
    <property type="protein sequence ID" value="KRG02369.1"/>
    <property type="molecule type" value="Genomic_DNA"/>
</dbReference>
<evidence type="ECO:0000313" key="2">
    <source>
        <dbReference type="EMBL" id="KRG02369.1"/>
    </source>
</evidence>
<proteinExistence type="predicted"/>